<dbReference type="PANTHER" id="PTHR45852">
    <property type="entry name" value="SER/THR-PROTEIN KINASE RIO2"/>
    <property type="match status" value="1"/>
</dbReference>
<dbReference type="GO" id="GO:0005524">
    <property type="term" value="F:ATP binding"/>
    <property type="evidence" value="ECO:0007669"/>
    <property type="project" value="UniProtKB-KW"/>
</dbReference>
<dbReference type="AlphaFoldDB" id="A0A238BL78"/>
<dbReference type="EC" id="2.7.11.1" evidence="1"/>
<dbReference type="GO" id="GO:0005829">
    <property type="term" value="C:cytosol"/>
    <property type="evidence" value="ECO:0007669"/>
    <property type="project" value="TreeGrafter"/>
</dbReference>
<dbReference type="EMBL" id="KZ270301">
    <property type="protein sequence ID" value="OZC05963.1"/>
    <property type="molecule type" value="Genomic_DNA"/>
</dbReference>
<feature type="region of interest" description="Disordered" evidence="9">
    <location>
        <begin position="106"/>
        <end position="146"/>
    </location>
</feature>
<keyword evidence="6" id="KW-0067">ATP-binding</keyword>
<keyword evidence="12" id="KW-1185">Reference proteome</keyword>
<evidence type="ECO:0000313" key="11">
    <source>
        <dbReference type="EMBL" id="OZC05963.1"/>
    </source>
</evidence>
<keyword evidence="2" id="KW-0723">Serine/threonine-protein kinase</keyword>
<protein>
    <recommendedName>
        <fullName evidence="1">non-specific serine/threonine protein kinase</fullName>
        <ecNumber evidence="1">2.7.11.1</ecNumber>
    </recommendedName>
</protein>
<keyword evidence="4" id="KW-0547">Nucleotide-binding</keyword>
<keyword evidence="3" id="KW-0808">Transferase</keyword>
<comment type="catalytic activity">
    <reaction evidence="8">
        <text>L-seryl-[protein] + ATP = O-phospho-L-seryl-[protein] + ADP + H(+)</text>
        <dbReference type="Rhea" id="RHEA:17989"/>
        <dbReference type="Rhea" id="RHEA-COMP:9863"/>
        <dbReference type="Rhea" id="RHEA-COMP:11604"/>
        <dbReference type="ChEBI" id="CHEBI:15378"/>
        <dbReference type="ChEBI" id="CHEBI:29999"/>
        <dbReference type="ChEBI" id="CHEBI:30616"/>
        <dbReference type="ChEBI" id="CHEBI:83421"/>
        <dbReference type="ChEBI" id="CHEBI:456216"/>
        <dbReference type="EC" id="2.7.11.1"/>
    </reaction>
</comment>
<evidence type="ECO:0000256" key="5">
    <source>
        <dbReference type="ARBA" id="ARBA00022777"/>
    </source>
</evidence>
<evidence type="ECO:0000256" key="4">
    <source>
        <dbReference type="ARBA" id="ARBA00022741"/>
    </source>
</evidence>
<feature type="compositionally biased region" description="Acidic residues" evidence="9">
    <location>
        <begin position="118"/>
        <end position="138"/>
    </location>
</feature>
<evidence type="ECO:0000256" key="6">
    <source>
        <dbReference type="ARBA" id="ARBA00022840"/>
    </source>
</evidence>
<organism evidence="11 12">
    <name type="scientific">Onchocerca flexuosa</name>
    <dbReference type="NCBI Taxonomy" id="387005"/>
    <lineage>
        <taxon>Eukaryota</taxon>
        <taxon>Metazoa</taxon>
        <taxon>Ecdysozoa</taxon>
        <taxon>Nematoda</taxon>
        <taxon>Chromadorea</taxon>
        <taxon>Rhabditida</taxon>
        <taxon>Spirurina</taxon>
        <taxon>Spiruromorpha</taxon>
        <taxon>Filarioidea</taxon>
        <taxon>Onchocercidae</taxon>
        <taxon>Onchocerca</taxon>
    </lineage>
</organism>
<dbReference type="InterPro" id="IPR011009">
    <property type="entry name" value="Kinase-like_dom_sf"/>
</dbReference>
<proteinExistence type="predicted"/>
<gene>
    <name evidence="11" type="ORF">X798_07057</name>
</gene>
<feature type="domain" description="RIO-type" evidence="10">
    <location>
        <begin position="4"/>
        <end position="67"/>
    </location>
</feature>
<dbReference type="PANTHER" id="PTHR45852:SF1">
    <property type="entry name" value="SERINE_THREONINE-PROTEIN KINASE RIO2"/>
    <property type="match status" value="1"/>
</dbReference>
<dbReference type="GO" id="GO:0030688">
    <property type="term" value="C:preribosome, small subunit precursor"/>
    <property type="evidence" value="ECO:0007669"/>
    <property type="project" value="TreeGrafter"/>
</dbReference>
<sequence length="278" mass="31842">MTIIVRLARYGLIHGDFNEFNIMLTQKEEPILIDLPQMVSMDHPNAQFYFERDVNCVRTFFRKRFNYESELYPKFEAMTRKYNLDVEVNASGFTPRMSKAYDKALEKVQEDVDSSTTVDEDDTSDESSDSQSDIDESNENTLNNGYNNRLNEWIKNAQDELENLKVEDCSLLDNCSSSTDEKHREIIAIDSTESSSKPENNLSHEEDQSAALYKNEVTTKSVFSMGSTIAPEVVRKRVAAEMKAKQKKPLRVKGKANALVRLKKTNAKIIKDCSGWDF</sequence>
<keyword evidence="5" id="KW-0418">Kinase</keyword>
<dbReference type="GO" id="GO:0004674">
    <property type="term" value="F:protein serine/threonine kinase activity"/>
    <property type="evidence" value="ECO:0007669"/>
    <property type="project" value="UniProtKB-KW"/>
</dbReference>
<evidence type="ECO:0000259" key="10">
    <source>
        <dbReference type="Pfam" id="PF01163"/>
    </source>
</evidence>
<accession>A0A238BL78</accession>
<evidence type="ECO:0000256" key="2">
    <source>
        <dbReference type="ARBA" id="ARBA00022527"/>
    </source>
</evidence>
<dbReference type="InterPro" id="IPR018934">
    <property type="entry name" value="RIO_dom"/>
</dbReference>
<name>A0A238BL78_9BILA</name>
<dbReference type="GO" id="GO:0030490">
    <property type="term" value="P:maturation of SSU-rRNA"/>
    <property type="evidence" value="ECO:0007669"/>
    <property type="project" value="TreeGrafter"/>
</dbReference>
<evidence type="ECO:0000256" key="3">
    <source>
        <dbReference type="ARBA" id="ARBA00022679"/>
    </source>
</evidence>
<dbReference type="Gene3D" id="1.10.510.10">
    <property type="entry name" value="Transferase(Phosphotransferase) domain 1"/>
    <property type="match status" value="1"/>
</dbReference>
<dbReference type="GO" id="GO:0005634">
    <property type="term" value="C:nucleus"/>
    <property type="evidence" value="ECO:0007669"/>
    <property type="project" value="TreeGrafter"/>
</dbReference>
<evidence type="ECO:0000256" key="9">
    <source>
        <dbReference type="SAM" id="MobiDB-lite"/>
    </source>
</evidence>
<dbReference type="Pfam" id="PF01163">
    <property type="entry name" value="RIO1"/>
    <property type="match status" value="1"/>
</dbReference>
<dbReference type="InterPro" id="IPR018935">
    <property type="entry name" value="RIO_kinase_CS"/>
</dbReference>
<evidence type="ECO:0000256" key="7">
    <source>
        <dbReference type="ARBA" id="ARBA00047899"/>
    </source>
</evidence>
<comment type="catalytic activity">
    <reaction evidence="7">
        <text>L-threonyl-[protein] + ATP = O-phospho-L-threonyl-[protein] + ADP + H(+)</text>
        <dbReference type="Rhea" id="RHEA:46608"/>
        <dbReference type="Rhea" id="RHEA-COMP:11060"/>
        <dbReference type="Rhea" id="RHEA-COMP:11605"/>
        <dbReference type="ChEBI" id="CHEBI:15378"/>
        <dbReference type="ChEBI" id="CHEBI:30013"/>
        <dbReference type="ChEBI" id="CHEBI:30616"/>
        <dbReference type="ChEBI" id="CHEBI:61977"/>
        <dbReference type="ChEBI" id="CHEBI:456216"/>
        <dbReference type="EC" id="2.7.11.1"/>
    </reaction>
</comment>
<dbReference type="PROSITE" id="PS01245">
    <property type="entry name" value="RIO1"/>
    <property type="match status" value="1"/>
</dbReference>
<evidence type="ECO:0000313" key="12">
    <source>
        <dbReference type="Proteomes" id="UP000242913"/>
    </source>
</evidence>
<dbReference type="Proteomes" id="UP000242913">
    <property type="component" value="Unassembled WGS sequence"/>
</dbReference>
<reference evidence="11 12" key="1">
    <citation type="submission" date="2015-12" db="EMBL/GenBank/DDBJ databases">
        <title>Draft genome of the nematode, Onchocerca flexuosa.</title>
        <authorList>
            <person name="Mitreva M."/>
        </authorList>
    </citation>
    <scope>NUCLEOTIDE SEQUENCE [LARGE SCALE GENOMIC DNA]</scope>
    <source>
        <strain evidence="11">Red Deer</strain>
    </source>
</reference>
<evidence type="ECO:0000256" key="1">
    <source>
        <dbReference type="ARBA" id="ARBA00012513"/>
    </source>
</evidence>
<evidence type="ECO:0000256" key="8">
    <source>
        <dbReference type="ARBA" id="ARBA00048679"/>
    </source>
</evidence>
<dbReference type="OrthoDB" id="10258631at2759"/>
<dbReference type="SUPFAM" id="SSF56112">
    <property type="entry name" value="Protein kinase-like (PK-like)"/>
    <property type="match status" value="1"/>
</dbReference>